<gene>
    <name evidence="2" type="ORF">DEACI_0227</name>
    <name evidence="3" type="ORF">DEACI_1655</name>
</gene>
<reference evidence="3" key="1">
    <citation type="submission" date="2014-11" db="EMBL/GenBank/DDBJ databases">
        <authorList>
            <person name="Hornung B.V."/>
        </authorList>
    </citation>
    <scope>NUCLEOTIDE SEQUENCE</scope>
    <source>
        <strain evidence="3">INE</strain>
    </source>
</reference>
<sequence length="835" mass="85793">MKKQDLRNYRGSHGQESPQRKMFMKTRAGTARTGLAVLLIFFLALQLLLPGSALAAGAGSIVRLGGTDRYATAEQVAATVKGHGTGNVVLTIGYNFPDALSAGTLAAEKSAPILLLDRTAAASMETLRRAAGIAGASGHVYLVGGTGVIGSDFRQALMSLGVAAAQISQIGGVDRYATSVLVARAEGAAAGTPVFITSGDSFFDALAVSSLAAAKGYPLLLVNRNSLPATVAAYLKQERPSLVQVVASPGALSPAPVNQVEQADPGKVHVLAGDSAYATESLLLNRYAPHPAGLYLATGADYADALTGSVPAAQNGAPLVLLDPSLNNPPPDLDGYLAALPSLPLTVIGGTGALPDSLVTSLSGLLGQAGNHVIAVNAVNGRISVTMSRAPASTPDVTDFKLEETVNGGTAAVVVPQTVAVDGTTVTLTVPQVQPAAQVQTVVYTVAYKDSQPLSSPSFTVGNANVADPNRTSVDFPSPSTLVAGSTYTIALVPLDASGNPAPLSGVPVVNWGTGSSALPLLATLTLPAAGSGDNTYIVTFTAPLTAQGGVKAVPLTLTIGGFSATSSQTYVSEAPQASASGTETVPSVLYPAGVQTVTRKFQWQYGGLTYLWTVEIPSDLLQEDRQESAYVARFFSSDAAGQQEMLTKASNSERTLIQSCTVQNDGDYRPWAEDPDNTAFVQTLAKALAATAKADGDDTYGEANFFLSFVGGAIPYQITAVPEMPAQTLADNGDCKDTSILLADLLKAAGYKAALISFLPVPGTSAGHMTVGVALKDSQIPLIPGLDGLVYFRDGGTNYYNAETTAPGTYIGEAGNFPSQENGLENSGYVFPLQ</sequence>
<dbReference type="Gene3D" id="3.10.620.30">
    <property type="match status" value="1"/>
</dbReference>
<dbReference type="KEGG" id="aacx:DEACI_0227"/>
<evidence type="ECO:0000313" key="4">
    <source>
        <dbReference type="Proteomes" id="UP001071230"/>
    </source>
</evidence>
<evidence type="ECO:0000256" key="1">
    <source>
        <dbReference type="SAM" id="MobiDB-lite"/>
    </source>
</evidence>
<reference evidence="2" key="2">
    <citation type="submission" date="2020-01" db="EMBL/GenBank/DDBJ databases">
        <authorList>
            <person name="Hornung B."/>
        </authorList>
    </citation>
    <scope>NUCLEOTIDE SEQUENCE</scope>
    <source>
        <strain evidence="2">PacBioINE</strain>
    </source>
</reference>
<dbReference type="InterPro" id="IPR051922">
    <property type="entry name" value="Bact_Sporulation_Assoc"/>
</dbReference>
<keyword evidence="4" id="KW-1185">Reference proteome</keyword>
<dbReference type="Proteomes" id="UP001071230">
    <property type="component" value="Unassembled WGS sequence"/>
</dbReference>
<dbReference type="Proteomes" id="UP000836597">
    <property type="component" value="Chromosome"/>
</dbReference>
<dbReference type="PANTHER" id="PTHR30032">
    <property type="entry name" value="N-ACETYLMURAMOYL-L-ALANINE AMIDASE-RELATED"/>
    <property type="match status" value="1"/>
</dbReference>
<proteinExistence type="predicted"/>
<dbReference type="EMBL" id="LR746496">
    <property type="protein sequence ID" value="CAA7599601.1"/>
    <property type="molecule type" value="Genomic_DNA"/>
</dbReference>
<organism evidence="2">
    <name type="scientific">Acididesulfobacillus acetoxydans</name>
    <dbReference type="NCBI Taxonomy" id="1561005"/>
    <lineage>
        <taxon>Bacteria</taxon>
        <taxon>Bacillati</taxon>
        <taxon>Bacillota</taxon>
        <taxon>Clostridia</taxon>
        <taxon>Eubacteriales</taxon>
        <taxon>Peptococcaceae</taxon>
        <taxon>Acididesulfobacillus</taxon>
    </lineage>
</organism>
<dbReference type="PANTHER" id="PTHR30032:SF8">
    <property type="entry name" value="GERMINATION-SPECIFIC N-ACETYLMURAMOYL-L-ALANINE AMIDASE"/>
    <property type="match status" value="1"/>
</dbReference>
<dbReference type="RefSeq" id="WP_240983383.1">
    <property type="nucleotide sequence ID" value="NZ_CDGJ01000045.1"/>
</dbReference>
<dbReference type="EMBL" id="CDGJ01000045">
    <property type="protein sequence ID" value="CEJ07197.1"/>
    <property type="molecule type" value="Genomic_DNA"/>
</dbReference>
<feature type="region of interest" description="Disordered" evidence="1">
    <location>
        <begin position="1"/>
        <end position="20"/>
    </location>
</feature>
<dbReference type="InterPro" id="IPR007253">
    <property type="entry name" value="Cell_wall-bd_2"/>
</dbReference>
<protein>
    <submittedName>
        <fullName evidence="2">Cell wall binding repeat 2</fullName>
    </submittedName>
    <submittedName>
        <fullName evidence="3">Copper amine oxidase-like domain-containing protein</fullName>
    </submittedName>
</protein>
<accession>A0A8S0WVH8</accession>
<dbReference type="Gene3D" id="3.40.50.12090">
    <property type="match status" value="1"/>
</dbReference>
<name>A0A8S0WVH8_9FIRM</name>
<evidence type="ECO:0000313" key="2">
    <source>
        <dbReference type="EMBL" id="CAA7599601.1"/>
    </source>
</evidence>
<dbReference type="AlphaFoldDB" id="A0A8S0WVH8"/>
<dbReference type="Pfam" id="PF04122">
    <property type="entry name" value="CW_binding_2"/>
    <property type="match status" value="3"/>
</dbReference>
<evidence type="ECO:0000313" key="3">
    <source>
        <dbReference type="EMBL" id="CEJ07197.1"/>
    </source>
</evidence>